<keyword evidence="3" id="KW-1185">Reference proteome</keyword>
<proteinExistence type="predicted"/>
<dbReference type="Proteomes" id="UP000226155">
    <property type="component" value="Segment"/>
</dbReference>
<gene>
    <name evidence="2" type="ORF">SEA_DARTHPHADER_60</name>
</gene>
<evidence type="ECO:0000313" key="3">
    <source>
        <dbReference type="Proteomes" id="UP000226155"/>
    </source>
</evidence>
<accession>A0A1I9S406</accession>
<evidence type="ECO:0000256" key="1">
    <source>
        <dbReference type="SAM" id="Phobius"/>
    </source>
</evidence>
<protein>
    <submittedName>
        <fullName evidence="2">Uncharacterized protein</fullName>
    </submittedName>
</protein>
<evidence type="ECO:0000313" key="2">
    <source>
        <dbReference type="EMBL" id="AOZ61300.1"/>
    </source>
</evidence>
<sequence length="51" mass="5847">MSVLMAFLWMFGWFFIALTALAWCIDVLERRKEKRGNTPATGQAESPEAVR</sequence>
<reference evidence="3" key="1">
    <citation type="submission" date="2016-08" db="EMBL/GenBank/DDBJ databases">
        <authorList>
            <person name="Seilhamer J.J."/>
        </authorList>
    </citation>
    <scope>NUCLEOTIDE SEQUENCE [LARGE SCALE GENOMIC DNA]</scope>
</reference>
<dbReference type="EMBL" id="KX657793">
    <property type="protein sequence ID" value="AOZ61300.1"/>
    <property type="molecule type" value="Genomic_DNA"/>
</dbReference>
<feature type="transmembrane region" description="Helical" evidence="1">
    <location>
        <begin position="6"/>
        <end position="25"/>
    </location>
</feature>
<keyword evidence="1" id="KW-0472">Membrane</keyword>
<keyword evidence="1" id="KW-1133">Transmembrane helix</keyword>
<keyword evidence="1" id="KW-0812">Transmembrane</keyword>
<organism evidence="2 3">
    <name type="scientific">Mycobacterium phage DarthPhader</name>
    <dbReference type="NCBI Taxonomy" id="1912975"/>
    <lineage>
        <taxon>Viruses</taxon>
        <taxon>Duplodnaviria</taxon>
        <taxon>Heunggongvirae</taxon>
        <taxon>Uroviricota</taxon>
        <taxon>Caudoviricetes</taxon>
        <taxon>Refugevirus</taxon>
        <taxon>Refugevirus darthphader</taxon>
    </lineage>
</organism>
<name>A0A1I9S406_9CAUD</name>